<comment type="subcellular location">
    <subcellularLocation>
        <location evidence="13">Cytoplasm</location>
    </subcellularLocation>
</comment>
<keyword evidence="8 13" id="KW-0460">Magnesium</keyword>
<evidence type="ECO:0000256" key="8">
    <source>
        <dbReference type="ARBA" id="ARBA00022842"/>
    </source>
</evidence>
<evidence type="ECO:0000256" key="10">
    <source>
        <dbReference type="ARBA" id="ARBA00023160"/>
    </source>
</evidence>
<dbReference type="GO" id="GO:0008897">
    <property type="term" value="F:holo-[acyl-carrier-protein] synthase activity"/>
    <property type="evidence" value="ECO:0007669"/>
    <property type="project" value="UniProtKB-UniRule"/>
</dbReference>
<dbReference type="Proteomes" id="UP000234253">
    <property type="component" value="Unassembled WGS sequence"/>
</dbReference>
<keyword evidence="3 13" id="KW-0963">Cytoplasm</keyword>
<keyword evidence="7 13" id="KW-0276">Fatty acid metabolism</keyword>
<evidence type="ECO:0000256" key="6">
    <source>
        <dbReference type="ARBA" id="ARBA00022723"/>
    </source>
</evidence>
<dbReference type="EMBL" id="NJPO01000112">
    <property type="protein sequence ID" value="PLK58483.1"/>
    <property type="molecule type" value="Genomic_DNA"/>
</dbReference>
<keyword evidence="4 13" id="KW-0444">Lipid biosynthesis</keyword>
<dbReference type="Pfam" id="PF01648">
    <property type="entry name" value="ACPS"/>
    <property type="match status" value="1"/>
</dbReference>
<evidence type="ECO:0000259" key="14">
    <source>
        <dbReference type="Pfam" id="PF01648"/>
    </source>
</evidence>
<comment type="function">
    <text evidence="12">Transfers the 4'-phosphopantetheine moiety from coenzyme A to the 'Ser-36' of acyl-carrier-protein.</text>
</comment>
<sequence>MAILGIGIDIVEIARIEAALVHYGERFACRILSQAEWKQYRKHNQRIRFLAKRFAVKEAAAKALGTGLGNGLTFVQFEVFNDSRGKPQLRLHEQAAQLAGQRSITSMHVTLSDERHYACAIVIFER</sequence>
<dbReference type="NCBIfam" id="TIGR00516">
    <property type="entry name" value="acpS"/>
    <property type="match status" value="1"/>
</dbReference>
<comment type="similarity">
    <text evidence="2">Belongs to the P-Pant transferase superfamily. Gsp/Sfp/HetI/AcpT family.</text>
</comment>
<comment type="function">
    <text evidence="13">Transfers the 4'-phosphopantetheine moiety from coenzyme A to a Ser of acyl-carrier-protein.</text>
</comment>
<dbReference type="GO" id="GO:0006633">
    <property type="term" value="P:fatty acid biosynthetic process"/>
    <property type="evidence" value="ECO:0007669"/>
    <property type="project" value="UniProtKB-UniRule"/>
</dbReference>
<keyword evidence="9 13" id="KW-0443">Lipid metabolism</keyword>
<comment type="caution">
    <text evidence="15">The sequence shown here is derived from an EMBL/GenBank/DDBJ whole genome shotgun (WGS) entry which is preliminary data.</text>
</comment>
<dbReference type="AlphaFoldDB" id="A0A2N4XWP3"/>
<dbReference type="NCBIfam" id="TIGR00556">
    <property type="entry name" value="pantethn_trn"/>
    <property type="match status" value="1"/>
</dbReference>
<dbReference type="InterPro" id="IPR002582">
    <property type="entry name" value="ACPS"/>
</dbReference>
<feature type="binding site" evidence="13">
    <location>
        <position position="58"/>
    </location>
    <ligand>
        <name>Mg(2+)</name>
        <dbReference type="ChEBI" id="CHEBI:18420"/>
    </ligand>
</feature>
<evidence type="ECO:0000256" key="5">
    <source>
        <dbReference type="ARBA" id="ARBA00022679"/>
    </source>
</evidence>
<keyword evidence="10 13" id="KW-0275">Fatty acid biosynthesis</keyword>
<dbReference type="HAMAP" id="MF_00101">
    <property type="entry name" value="AcpS"/>
    <property type="match status" value="1"/>
</dbReference>
<proteinExistence type="inferred from homology"/>
<dbReference type="FunFam" id="3.90.470.20:FF:000001">
    <property type="entry name" value="Holo-[acyl-carrier-protein] synthase"/>
    <property type="match status" value="1"/>
</dbReference>
<accession>A0A2N4XWP3</accession>
<evidence type="ECO:0000256" key="3">
    <source>
        <dbReference type="ARBA" id="ARBA00022490"/>
    </source>
</evidence>
<evidence type="ECO:0000256" key="2">
    <source>
        <dbReference type="ARBA" id="ARBA00010990"/>
    </source>
</evidence>
<evidence type="ECO:0000256" key="7">
    <source>
        <dbReference type="ARBA" id="ARBA00022832"/>
    </source>
</evidence>
<dbReference type="SUPFAM" id="SSF56214">
    <property type="entry name" value="4'-phosphopantetheinyl transferase"/>
    <property type="match status" value="1"/>
</dbReference>
<evidence type="ECO:0000256" key="9">
    <source>
        <dbReference type="ARBA" id="ARBA00023098"/>
    </source>
</evidence>
<comment type="catalytic activity">
    <reaction evidence="11 13">
        <text>apo-[ACP] + CoA = holo-[ACP] + adenosine 3',5'-bisphosphate + H(+)</text>
        <dbReference type="Rhea" id="RHEA:12068"/>
        <dbReference type="Rhea" id="RHEA-COMP:9685"/>
        <dbReference type="Rhea" id="RHEA-COMP:9690"/>
        <dbReference type="ChEBI" id="CHEBI:15378"/>
        <dbReference type="ChEBI" id="CHEBI:29999"/>
        <dbReference type="ChEBI" id="CHEBI:57287"/>
        <dbReference type="ChEBI" id="CHEBI:58343"/>
        <dbReference type="ChEBI" id="CHEBI:64479"/>
        <dbReference type="EC" id="2.7.8.7"/>
    </reaction>
</comment>
<evidence type="ECO:0000256" key="4">
    <source>
        <dbReference type="ARBA" id="ARBA00022516"/>
    </source>
</evidence>
<dbReference type="InterPro" id="IPR008278">
    <property type="entry name" value="4-PPantetheinyl_Trfase_dom"/>
</dbReference>
<dbReference type="InterPro" id="IPR050559">
    <property type="entry name" value="P-Pant_transferase_sf"/>
</dbReference>
<dbReference type="Gene3D" id="3.90.470.20">
    <property type="entry name" value="4'-phosphopantetheinyl transferase domain"/>
    <property type="match status" value="1"/>
</dbReference>
<dbReference type="GO" id="GO:0000287">
    <property type="term" value="F:magnesium ion binding"/>
    <property type="evidence" value="ECO:0007669"/>
    <property type="project" value="UniProtKB-UniRule"/>
</dbReference>
<name>A0A2N4XWP3_9GAMM</name>
<protein>
    <recommendedName>
        <fullName evidence="13">Holo-[acyl-carrier-protein] synthase</fullName>
        <shortName evidence="13">Holo-ACP synthase</shortName>
        <ecNumber evidence="13">2.7.8.7</ecNumber>
    </recommendedName>
    <alternativeName>
        <fullName evidence="13">4'-phosphopantetheinyl transferase AcpS</fullName>
    </alternativeName>
</protein>
<dbReference type="RefSeq" id="WP_101626967.1">
    <property type="nucleotide sequence ID" value="NZ_NJPO01000112.1"/>
</dbReference>
<dbReference type="OrthoDB" id="517356at2"/>
<dbReference type="EC" id="2.7.8.7" evidence="13"/>
<dbReference type="InterPro" id="IPR004568">
    <property type="entry name" value="Ppantetheine-prot_Trfase_dom"/>
</dbReference>
<dbReference type="GO" id="GO:0005829">
    <property type="term" value="C:cytosol"/>
    <property type="evidence" value="ECO:0007669"/>
    <property type="project" value="TreeGrafter"/>
</dbReference>
<evidence type="ECO:0000256" key="13">
    <source>
        <dbReference type="HAMAP-Rule" id="MF_00101"/>
    </source>
</evidence>
<feature type="domain" description="4'-phosphopantetheinyl transferase" evidence="14">
    <location>
        <begin position="5"/>
        <end position="121"/>
    </location>
</feature>
<gene>
    <name evidence="13 15" type="primary">acpS</name>
    <name evidence="15" type="ORF">CEX73_02220</name>
</gene>
<comment type="similarity">
    <text evidence="13">Belongs to the P-Pant transferase superfamily. AcpS family.</text>
</comment>
<feature type="binding site" evidence="13">
    <location>
        <position position="9"/>
    </location>
    <ligand>
        <name>Mg(2+)</name>
        <dbReference type="ChEBI" id="CHEBI:18420"/>
    </ligand>
</feature>
<dbReference type="PANTHER" id="PTHR12215:SF10">
    <property type="entry name" value="L-AMINOADIPATE-SEMIALDEHYDE DEHYDROGENASE-PHOSPHOPANTETHEINYL TRANSFERASE"/>
    <property type="match status" value="1"/>
</dbReference>
<keyword evidence="6 13" id="KW-0479">Metal-binding</keyword>
<evidence type="ECO:0000256" key="1">
    <source>
        <dbReference type="ARBA" id="ARBA00001946"/>
    </source>
</evidence>
<dbReference type="GO" id="GO:0019878">
    <property type="term" value="P:lysine biosynthetic process via aminoadipic acid"/>
    <property type="evidence" value="ECO:0007669"/>
    <property type="project" value="TreeGrafter"/>
</dbReference>
<organism evidence="15 16">
    <name type="scientific">Candidatus Palibaumannia cicadellinicola</name>
    <dbReference type="NCBI Taxonomy" id="186490"/>
    <lineage>
        <taxon>Bacteria</taxon>
        <taxon>Pseudomonadati</taxon>
        <taxon>Pseudomonadota</taxon>
        <taxon>Gammaproteobacteria</taxon>
        <taxon>Candidatus Palibaumannia</taxon>
    </lineage>
</organism>
<dbReference type="InterPro" id="IPR037143">
    <property type="entry name" value="4-PPantetheinyl_Trfase_dom_sf"/>
</dbReference>
<evidence type="ECO:0000256" key="12">
    <source>
        <dbReference type="ARBA" id="ARBA00054726"/>
    </source>
</evidence>
<reference evidence="15 16" key="1">
    <citation type="submission" date="2017-06" db="EMBL/GenBank/DDBJ databases">
        <title>Metabolic interaction between xylem feeders and their symbionts.</title>
        <authorList>
            <person name="Chouaia B."/>
        </authorList>
    </citation>
    <scope>NUCLEOTIDE SEQUENCE [LARGE SCALE GENOMIC DNA]</scope>
    <source>
        <strain evidence="15 16">Gra</strain>
    </source>
</reference>
<evidence type="ECO:0000313" key="16">
    <source>
        <dbReference type="Proteomes" id="UP000234253"/>
    </source>
</evidence>
<keyword evidence="5 13" id="KW-0808">Transferase</keyword>
<evidence type="ECO:0000313" key="15">
    <source>
        <dbReference type="EMBL" id="PLK58483.1"/>
    </source>
</evidence>
<dbReference type="PANTHER" id="PTHR12215">
    <property type="entry name" value="PHOSPHOPANTETHEINE TRANSFERASE"/>
    <property type="match status" value="1"/>
</dbReference>
<comment type="cofactor">
    <cofactor evidence="1 13">
        <name>Mg(2+)</name>
        <dbReference type="ChEBI" id="CHEBI:18420"/>
    </cofactor>
</comment>
<evidence type="ECO:0000256" key="11">
    <source>
        <dbReference type="ARBA" id="ARBA00050875"/>
    </source>
</evidence>